<proteinExistence type="predicted"/>
<keyword evidence="1" id="KW-1133">Transmembrane helix</keyword>
<evidence type="ECO:0000313" key="5">
    <source>
        <dbReference type="EMBL" id="RVD82869.1"/>
    </source>
</evidence>
<evidence type="ECO:0000259" key="4">
    <source>
        <dbReference type="Pfam" id="PF21656"/>
    </source>
</evidence>
<dbReference type="EMBL" id="SAEB01000009">
    <property type="protein sequence ID" value="RVD82869.1"/>
    <property type="molecule type" value="Genomic_DNA"/>
</dbReference>
<dbReference type="AlphaFoldDB" id="A0A436ZVB5"/>
<dbReference type="Pfam" id="PF12955">
    <property type="entry name" value="Vps3844_C"/>
    <property type="match status" value="1"/>
</dbReference>
<sequence length="447" mass="48676">MKATFLSTLAALISLRPAWAENAPFYTWPNVHSTDRTTKIEVLTHTESRLSLAARLGLSQFHSIGDGVNIYKLQTVSSSSRRVWVDKTDVDGTIVVTIGGVESPDAFWTESPTFEIEDSPPFSDVGTLLKKLESQAGNVMESEEKSLYSNAKGGFVDVVSPVRESGIEISADYNEWSKFESAVGKSDASEFNKKKPSDIDFFEEYMVLKSLAEKTIEQVIAEKATIFIHIGSLSTIANKDGTSSQKYKVASKLMARLLNRIVKATGEYPSVVGLIPLDSKTAKRSDNVDFVGSFDIKKTKRKEVPLVPSTQPKFATSEEDTSVVTPLQKNANKIARPGPGCFESRDVCGNRTNSCNGRGNCIKSTTQSNCWSCVCSPTVVKVGGANKTTYWGGNACQKKDVSVPFVLFVTFTIGMLLAIGWTINKMIDMGAEELPGELSAGVALVRK</sequence>
<dbReference type="Pfam" id="PF21656">
    <property type="entry name" value="DUF6859"/>
    <property type="match status" value="1"/>
</dbReference>
<evidence type="ECO:0000256" key="2">
    <source>
        <dbReference type="SAM" id="SignalP"/>
    </source>
</evidence>
<feature type="domain" description="Vacuolar sorting protein Vps3844 C-terminal" evidence="3">
    <location>
        <begin position="341"/>
        <end position="440"/>
    </location>
</feature>
<dbReference type="PANTHER" id="PTHR36853:SF1">
    <property type="entry name" value="DUF3844 DOMAIN-CONTAINING PROTEIN"/>
    <property type="match status" value="1"/>
</dbReference>
<dbReference type="InterPro" id="IPR049205">
    <property type="entry name" value="Vps3844_N"/>
</dbReference>
<feature type="signal peptide" evidence="2">
    <location>
        <begin position="1"/>
        <end position="20"/>
    </location>
</feature>
<dbReference type="STRING" id="97331.A0A436ZVB5"/>
<dbReference type="GeneID" id="93589591"/>
<organism evidence="5 6">
    <name type="scientific">Arthrobotrys flagrans</name>
    <name type="common">Nematode-trapping fungus</name>
    <name type="synonym">Trichothecium flagrans</name>
    <dbReference type="NCBI Taxonomy" id="97331"/>
    <lineage>
        <taxon>Eukaryota</taxon>
        <taxon>Fungi</taxon>
        <taxon>Dikarya</taxon>
        <taxon>Ascomycota</taxon>
        <taxon>Pezizomycotina</taxon>
        <taxon>Orbiliomycetes</taxon>
        <taxon>Orbiliales</taxon>
        <taxon>Orbiliaceae</taxon>
        <taxon>Arthrobotrys</taxon>
    </lineage>
</organism>
<feature type="domain" description="Vacuolar sorting protein Vps3844 N-terminal" evidence="4">
    <location>
        <begin position="41"/>
        <end position="135"/>
    </location>
</feature>
<evidence type="ECO:0000259" key="3">
    <source>
        <dbReference type="Pfam" id="PF12955"/>
    </source>
</evidence>
<protein>
    <submittedName>
        <fullName evidence="5">Uncharacterized protein</fullName>
    </submittedName>
</protein>
<comment type="caution">
    <text evidence="5">The sequence shown here is derived from an EMBL/GenBank/DDBJ whole genome shotgun (WGS) entry which is preliminary data.</text>
</comment>
<reference evidence="5 6" key="1">
    <citation type="submission" date="2019-01" db="EMBL/GenBank/DDBJ databases">
        <title>Intercellular communication is required for trap formation in the nematode-trapping fungus Duddingtonia flagrans.</title>
        <authorList>
            <person name="Youssar L."/>
            <person name="Wernet V."/>
            <person name="Hensel N."/>
            <person name="Hildebrandt H.-G."/>
            <person name="Fischer R."/>
        </authorList>
    </citation>
    <scope>NUCLEOTIDE SEQUENCE [LARGE SCALE GENOMIC DNA]</scope>
    <source>
        <strain evidence="5 6">CBS H-5679</strain>
    </source>
</reference>
<keyword evidence="2" id="KW-0732">Signal</keyword>
<evidence type="ECO:0000256" key="1">
    <source>
        <dbReference type="SAM" id="Phobius"/>
    </source>
</evidence>
<accession>A0A436ZVB5</accession>
<dbReference type="GO" id="GO:0005783">
    <property type="term" value="C:endoplasmic reticulum"/>
    <property type="evidence" value="ECO:0007669"/>
    <property type="project" value="TreeGrafter"/>
</dbReference>
<feature type="chain" id="PRO_5019291240" evidence="2">
    <location>
        <begin position="21"/>
        <end position="447"/>
    </location>
</feature>
<keyword evidence="1" id="KW-0812">Transmembrane</keyword>
<dbReference type="OrthoDB" id="5583277at2759"/>
<feature type="transmembrane region" description="Helical" evidence="1">
    <location>
        <begin position="403"/>
        <end position="423"/>
    </location>
</feature>
<dbReference type="InterPro" id="IPR053065">
    <property type="entry name" value="Archenteron_Induction-Rel"/>
</dbReference>
<evidence type="ECO:0000313" key="6">
    <source>
        <dbReference type="Proteomes" id="UP000283090"/>
    </source>
</evidence>
<dbReference type="Proteomes" id="UP000283090">
    <property type="component" value="Unassembled WGS sequence"/>
</dbReference>
<gene>
    <name evidence="5" type="ORF">DFL_007280</name>
</gene>
<dbReference type="PANTHER" id="PTHR36853">
    <property type="entry name" value="EXPRESSED PROTEIN"/>
    <property type="match status" value="1"/>
</dbReference>
<keyword evidence="1" id="KW-0472">Membrane</keyword>
<dbReference type="InterPro" id="IPR024382">
    <property type="entry name" value="Vps3844_C"/>
</dbReference>
<keyword evidence="6" id="KW-1185">Reference proteome</keyword>
<dbReference type="RefSeq" id="XP_067488413.1">
    <property type="nucleotide sequence ID" value="XM_067636838.1"/>
</dbReference>
<name>A0A436ZVB5_ARTFL</name>
<dbReference type="VEuPathDB" id="FungiDB:DFL_007280"/>